<protein>
    <submittedName>
        <fullName evidence="2">Condensation domain-containing protein</fullName>
    </submittedName>
</protein>
<feature type="domain" description="Condensation" evidence="1">
    <location>
        <begin position="49"/>
        <end position="319"/>
    </location>
</feature>
<evidence type="ECO:0000313" key="2">
    <source>
        <dbReference type="EMBL" id="UWP79523.1"/>
    </source>
</evidence>
<dbReference type="Proteomes" id="UP001059617">
    <property type="component" value="Chromosome"/>
</dbReference>
<dbReference type="InterPro" id="IPR001242">
    <property type="entry name" value="Condensation_dom"/>
</dbReference>
<proteinExistence type="predicted"/>
<keyword evidence="3" id="KW-1185">Reference proteome</keyword>
<reference evidence="2" key="1">
    <citation type="submission" date="2021-04" db="EMBL/GenBank/DDBJ databases">
        <authorList>
            <person name="Hartkoorn R.C."/>
            <person name="Beaudoing E."/>
            <person name="Hot D."/>
        </authorList>
    </citation>
    <scope>NUCLEOTIDE SEQUENCE</scope>
    <source>
        <strain evidence="2">NRRL B-16292</strain>
    </source>
</reference>
<reference evidence="2" key="2">
    <citation type="submission" date="2022-09" db="EMBL/GenBank/DDBJ databases">
        <title>Biosynthetic gene clusters of Dactylosporangioum fulvum.</title>
        <authorList>
            <person name="Caradec T."/>
        </authorList>
    </citation>
    <scope>NUCLEOTIDE SEQUENCE</scope>
    <source>
        <strain evidence="2">NRRL B-16292</strain>
    </source>
</reference>
<dbReference type="RefSeq" id="WP_259857281.1">
    <property type="nucleotide sequence ID" value="NZ_BAAAST010000072.1"/>
</dbReference>
<dbReference type="Gene3D" id="3.30.559.30">
    <property type="entry name" value="Nonribosomal peptide synthetase, condensation domain"/>
    <property type="match status" value="1"/>
</dbReference>
<dbReference type="Gene3D" id="3.30.559.10">
    <property type="entry name" value="Chloramphenicol acetyltransferase-like domain"/>
    <property type="match status" value="1"/>
</dbReference>
<dbReference type="Pfam" id="PF00668">
    <property type="entry name" value="Condensation"/>
    <property type="match status" value="1"/>
</dbReference>
<organism evidence="2 3">
    <name type="scientific">Dactylosporangium fulvum</name>
    <dbReference type="NCBI Taxonomy" id="53359"/>
    <lineage>
        <taxon>Bacteria</taxon>
        <taxon>Bacillati</taxon>
        <taxon>Actinomycetota</taxon>
        <taxon>Actinomycetes</taxon>
        <taxon>Micromonosporales</taxon>
        <taxon>Micromonosporaceae</taxon>
        <taxon>Dactylosporangium</taxon>
    </lineage>
</organism>
<evidence type="ECO:0000259" key="1">
    <source>
        <dbReference type="Pfam" id="PF00668"/>
    </source>
</evidence>
<dbReference type="SUPFAM" id="SSF52777">
    <property type="entry name" value="CoA-dependent acyltransferases"/>
    <property type="match status" value="2"/>
</dbReference>
<name>A0ABY5VPA7_9ACTN</name>
<dbReference type="EMBL" id="CP073720">
    <property type="protein sequence ID" value="UWP79523.1"/>
    <property type="molecule type" value="Genomic_DNA"/>
</dbReference>
<gene>
    <name evidence="2" type="ORF">Dfulv_30695</name>
</gene>
<evidence type="ECO:0000313" key="3">
    <source>
        <dbReference type="Proteomes" id="UP001059617"/>
    </source>
</evidence>
<dbReference type="PANTHER" id="PTHR45527">
    <property type="entry name" value="NONRIBOSOMAL PEPTIDE SYNTHETASE"/>
    <property type="match status" value="1"/>
</dbReference>
<accession>A0ABY5VPA7</accession>
<dbReference type="InterPro" id="IPR023213">
    <property type="entry name" value="CAT-like_dom_sf"/>
</dbReference>
<dbReference type="PANTHER" id="PTHR45527:SF1">
    <property type="entry name" value="FATTY ACID SYNTHASE"/>
    <property type="match status" value="1"/>
</dbReference>
<sequence length="433" mass="46894">MDRIIVPFEGDGAGAGGLAWGQQQVWAAMVEIGSSLAMGGVVPVTDGRTVADFAEELRYHMSRHAAMRTLLRTADDGTVTQEVFDSGEAVLHVLDAEDDPGAAAAALAAEWRDRVFDYEHEWPLRMAVVRHAGVPTHVVALMAHVAADLGGVQVMMRDLATRATHPATQPLDLWRLQQEPSMRRHTAASMRYWEAHLRAVPARRFAGPVDRGEPRYLRTVWSSPAMHLAAEALSARLGADPAWVLLAAFASGLHRVTGATPLVAQAIIGNRFRPGLADVVSPLTQTGLCVLDVAGVPAEEAVARARTASMSTSKYAYYDPAALLALIDAVEHDRGERLELGCFYNDRRTASRPAGGDPPPDAIRAALPASRVLEEVPMRFFNEQLMVNVDDVRDTIQMTVEADTHRVSRDDLHALLAEMESFVVSTALSPAPA</sequence>